<accession>A0A1I3LUL7</accession>
<dbReference type="PANTHER" id="PTHR22617:SF23">
    <property type="entry name" value="CHEMOTAXIS PROTEIN CHEW"/>
    <property type="match status" value="1"/>
</dbReference>
<name>A0A1I3LUL7_9EURY</name>
<dbReference type="OrthoDB" id="115049at2157"/>
<dbReference type="InterPro" id="IPR036061">
    <property type="entry name" value="CheW-like_dom_sf"/>
</dbReference>
<dbReference type="InterPro" id="IPR002545">
    <property type="entry name" value="CheW-lke_dom"/>
</dbReference>
<feature type="domain" description="CheW-like" evidence="2">
    <location>
        <begin position="33"/>
        <end position="171"/>
    </location>
</feature>
<dbReference type="Proteomes" id="UP000182829">
    <property type="component" value="Unassembled WGS sequence"/>
</dbReference>
<reference evidence="3 4" key="1">
    <citation type="submission" date="2016-10" db="EMBL/GenBank/DDBJ databases">
        <authorList>
            <person name="de Groot N.N."/>
        </authorList>
    </citation>
    <scope>NUCLEOTIDE SEQUENCE [LARGE SCALE GENOMIC DNA]</scope>
    <source>
        <strain evidence="3 4">SP2</strain>
    </source>
</reference>
<feature type="region of interest" description="Disordered" evidence="1">
    <location>
        <begin position="1"/>
        <end position="33"/>
    </location>
</feature>
<evidence type="ECO:0000313" key="4">
    <source>
        <dbReference type="Proteomes" id="UP000182829"/>
    </source>
</evidence>
<dbReference type="RefSeq" id="WP_005576318.1">
    <property type="nucleotide sequence ID" value="NZ_FORO01000008.1"/>
</dbReference>
<dbReference type="Gene3D" id="2.40.50.180">
    <property type="entry name" value="CheA-289, Domain 4"/>
    <property type="match status" value="1"/>
</dbReference>
<dbReference type="Pfam" id="PF01584">
    <property type="entry name" value="CheW"/>
    <property type="match status" value="1"/>
</dbReference>
<dbReference type="PROSITE" id="PS50851">
    <property type="entry name" value="CHEW"/>
    <property type="match status" value="1"/>
</dbReference>
<dbReference type="Gene3D" id="2.30.30.40">
    <property type="entry name" value="SH3 Domains"/>
    <property type="match status" value="1"/>
</dbReference>
<dbReference type="GO" id="GO:0005829">
    <property type="term" value="C:cytosol"/>
    <property type="evidence" value="ECO:0007669"/>
    <property type="project" value="TreeGrafter"/>
</dbReference>
<organism evidence="3 4">
    <name type="scientific">Natronobacterium gregoryi</name>
    <dbReference type="NCBI Taxonomy" id="44930"/>
    <lineage>
        <taxon>Archaea</taxon>
        <taxon>Methanobacteriati</taxon>
        <taxon>Methanobacteriota</taxon>
        <taxon>Stenosarchaea group</taxon>
        <taxon>Halobacteria</taxon>
        <taxon>Halobacteriales</taxon>
        <taxon>Natrialbaceae</taxon>
        <taxon>Natronobacterium</taxon>
    </lineage>
</organism>
<gene>
    <name evidence="3" type="ORF">SAMN05443661_10852</name>
</gene>
<evidence type="ECO:0000313" key="3">
    <source>
        <dbReference type="EMBL" id="SFI88205.1"/>
    </source>
</evidence>
<dbReference type="SMART" id="SM00260">
    <property type="entry name" value="CheW"/>
    <property type="match status" value="1"/>
</dbReference>
<evidence type="ECO:0000256" key="1">
    <source>
        <dbReference type="SAM" id="MobiDB-lite"/>
    </source>
</evidence>
<sequence>MPELPDKLLGIDLEDGRDRNQQDSSGSEDREDHVRAVVFEVGDHRFAVPVDDVRTTTALQDEPTAVPRAPDAIEGVVDLRGEITAVIDPSVYFPPATVSTDSDQLLVFDQPADQQAAAIRVDDVLGVDSVPESNVFDEDNVAESEFSGDVLEHPLVDAVLERERRPGSHARESSLESLDGGAGRSVGVANDGHRIVVEGTPLVAVHKLLLASSPRATQSLAR</sequence>
<evidence type="ECO:0000259" key="2">
    <source>
        <dbReference type="PROSITE" id="PS50851"/>
    </source>
</evidence>
<dbReference type="InterPro" id="IPR039315">
    <property type="entry name" value="CheW"/>
</dbReference>
<dbReference type="SUPFAM" id="SSF50341">
    <property type="entry name" value="CheW-like"/>
    <property type="match status" value="1"/>
</dbReference>
<feature type="compositionally biased region" description="Basic and acidic residues" evidence="1">
    <location>
        <begin position="163"/>
        <end position="174"/>
    </location>
</feature>
<protein>
    <submittedName>
        <fullName evidence="3">Chemotaxis signal transduction protein</fullName>
    </submittedName>
</protein>
<feature type="compositionally biased region" description="Basic and acidic residues" evidence="1">
    <location>
        <begin position="14"/>
        <end position="33"/>
    </location>
</feature>
<dbReference type="GeneID" id="14207682"/>
<dbReference type="GO" id="GO:0006935">
    <property type="term" value="P:chemotaxis"/>
    <property type="evidence" value="ECO:0007669"/>
    <property type="project" value="InterPro"/>
</dbReference>
<dbReference type="GO" id="GO:0007165">
    <property type="term" value="P:signal transduction"/>
    <property type="evidence" value="ECO:0007669"/>
    <property type="project" value="InterPro"/>
</dbReference>
<dbReference type="AlphaFoldDB" id="A0A1I3LUL7"/>
<proteinExistence type="predicted"/>
<dbReference type="PANTHER" id="PTHR22617">
    <property type="entry name" value="CHEMOTAXIS SENSOR HISTIDINE KINASE-RELATED"/>
    <property type="match status" value="1"/>
</dbReference>
<feature type="region of interest" description="Disordered" evidence="1">
    <location>
        <begin position="163"/>
        <end position="183"/>
    </location>
</feature>
<dbReference type="EMBL" id="FORO01000008">
    <property type="protein sequence ID" value="SFI88205.1"/>
    <property type="molecule type" value="Genomic_DNA"/>
</dbReference>